<dbReference type="Gene3D" id="3.20.20.410">
    <property type="entry name" value="Protein of unknown function UPF0759"/>
    <property type="match status" value="1"/>
</dbReference>
<dbReference type="AlphaFoldDB" id="E3BF58"/>
<dbReference type="InterPro" id="IPR036520">
    <property type="entry name" value="UPF0759_sf"/>
</dbReference>
<dbReference type="SUPFAM" id="SSF117396">
    <property type="entry name" value="TM1631-like"/>
    <property type="match status" value="1"/>
</dbReference>
<dbReference type="Pfam" id="PF01904">
    <property type="entry name" value="DUF72"/>
    <property type="match status" value="1"/>
</dbReference>
<dbReference type="PANTHER" id="PTHR30348">
    <property type="entry name" value="UNCHARACTERIZED PROTEIN YECE"/>
    <property type="match status" value="1"/>
</dbReference>
<dbReference type="RefSeq" id="WP_009599517.1">
    <property type="nucleotide sequence ID" value="NZ_AEIU01000008.1"/>
</dbReference>
<evidence type="ECO:0008006" key="3">
    <source>
        <dbReference type="Google" id="ProtNLM"/>
    </source>
</evidence>
<dbReference type="OrthoDB" id="9780310at2"/>
<keyword evidence="2" id="KW-1185">Reference proteome</keyword>
<accession>E3BF58</accession>
<evidence type="ECO:0000313" key="2">
    <source>
        <dbReference type="Proteomes" id="UP000002943"/>
    </source>
</evidence>
<protein>
    <recommendedName>
        <fullName evidence="3">DUF72 domain-containing protein</fullName>
    </recommendedName>
</protein>
<name>E3BF58_9VIBR</name>
<comment type="caution">
    <text evidence="1">The sequence shown here is derived from an EMBL/GenBank/DDBJ whole genome shotgun (WGS) entry which is preliminary data.</text>
</comment>
<dbReference type="PANTHER" id="PTHR30348:SF9">
    <property type="entry name" value="UPF0759 PROTEIN YECE"/>
    <property type="match status" value="1"/>
</dbReference>
<evidence type="ECO:0000313" key="1">
    <source>
        <dbReference type="EMBL" id="EFP98311.1"/>
    </source>
</evidence>
<organism evidence="1 2">
    <name type="scientific">Vibrio caribbeanicus ATCC BAA-2122</name>
    <dbReference type="NCBI Taxonomy" id="796620"/>
    <lineage>
        <taxon>Bacteria</taxon>
        <taxon>Pseudomonadati</taxon>
        <taxon>Pseudomonadota</taxon>
        <taxon>Gammaproteobacteria</taxon>
        <taxon>Vibrionales</taxon>
        <taxon>Vibrionaceae</taxon>
        <taxon>Vibrio</taxon>
    </lineage>
</organism>
<gene>
    <name evidence="1" type="ORF">VIBC2010_02271</name>
</gene>
<sequence length="288" mass="33692">MDHLPLRLGLTMWSHNHWQQTFYGRGTKNQQRLEKYAQVFHTVEGNTTFYATPTLNTVKNWAASVGEQFRFTFKLPQAITHQRMLKNCHSELNDFINIMSPLHELIGQWSIQLPASFGPEHFDRLIYFCTLFPRDFNLGIEVRHPEFFRKGDAEKRLNHWLIEHKYNRTIMDSRPIFSAEPNSESIIDAQKKKPKVPVHAISTAQRPMIRFIGHPEVNENMPFFEPWVSKLADWIEQGKQPYFMVHTSDNLVAPDLALLLYNRLKNHTNLPDLATFPANNDHGQISIF</sequence>
<dbReference type="EMBL" id="AEIU01000008">
    <property type="protein sequence ID" value="EFP98311.1"/>
    <property type="molecule type" value="Genomic_DNA"/>
</dbReference>
<dbReference type="eggNOG" id="COG1801">
    <property type="taxonomic scope" value="Bacteria"/>
</dbReference>
<dbReference type="Proteomes" id="UP000002943">
    <property type="component" value="Unassembled WGS sequence"/>
</dbReference>
<dbReference type="InterPro" id="IPR002763">
    <property type="entry name" value="DUF72"/>
</dbReference>
<reference evidence="1 2" key="1">
    <citation type="journal article" date="2012" name="Int. J. Syst. Evol. Microbiol.">
        <title>Vibrio caribbeanicus sp. nov., isolated from the marine sponge Scleritoderma cyanea.</title>
        <authorList>
            <person name="Hoffmann M."/>
            <person name="Monday S.R."/>
            <person name="Allard M.W."/>
            <person name="Strain E.A."/>
            <person name="Whittaker P."/>
            <person name="Naum M."/>
            <person name="McCarthy P.J."/>
            <person name="Lopez J.V."/>
            <person name="Fischer M."/>
            <person name="Brown E.W."/>
        </authorList>
    </citation>
    <scope>NUCLEOTIDE SEQUENCE [LARGE SCALE GENOMIC DNA]</scope>
    <source>
        <strain evidence="1 2">ATCC BAA-2122</strain>
    </source>
</reference>
<proteinExistence type="predicted"/>
<dbReference type="STRING" id="796620.VIBC2010_02271"/>